<dbReference type="Pfam" id="PF09362">
    <property type="entry name" value="DUF1996"/>
    <property type="match status" value="1"/>
</dbReference>
<evidence type="ECO:0000259" key="2">
    <source>
        <dbReference type="Pfam" id="PF09362"/>
    </source>
</evidence>
<dbReference type="EMBL" id="JBHGVX010000005">
    <property type="protein sequence ID" value="KAL1795518.1"/>
    <property type="molecule type" value="Genomic_DNA"/>
</dbReference>
<keyword evidence="4" id="KW-1185">Reference proteome</keyword>
<proteinExistence type="predicted"/>
<dbReference type="PANTHER" id="PTHR43662:SF13">
    <property type="entry name" value="DUF1996 DOMAIN-CONTAINING PROTEIN"/>
    <property type="match status" value="1"/>
</dbReference>
<dbReference type="PANTHER" id="PTHR43662">
    <property type="match status" value="1"/>
</dbReference>
<evidence type="ECO:0000313" key="3">
    <source>
        <dbReference type="EMBL" id="KAL1795518.1"/>
    </source>
</evidence>
<feature type="domain" description="DUF1996" evidence="2">
    <location>
        <begin position="32"/>
        <end position="269"/>
    </location>
</feature>
<reference evidence="3 4" key="1">
    <citation type="submission" date="2024-09" db="EMBL/GenBank/DDBJ databases">
        <title>T2T genomes of carrot and Alternaria dauci and their utility for understanding host-pathogen interaction during carrot leaf blight disease.</title>
        <authorList>
            <person name="Liu W."/>
            <person name="Xu S."/>
            <person name="Ou C."/>
            <person name="Liu X."/>
            <person name="Zhuang F."/>
            <person name="Deng X.W."/>
        </authorList>
    </citation>
    <scope>NUCLEOTIDE SEQUENCE [LARGE SCALE GENOMIC DNA]</scope>
    <source>
        <strain evidence="3 4">A2016</strain>
    </source>
</reference>
<keyword evidence="1" id="KW-0732">Signal</keyword>
<dbReference type="Proteomes" id="UP001578633">
    <property type="component" value="Chromosome 5"/>
</dbReference>
<evidence type="ECO:0000313" key="4">
    <source>
        <dbReference type="Proteomes" id="UP001578633"/>
    </source>
</evidence>
<sequence length="332" mass="36910">MKAFTATALALVAPATALLRFPCAQLVIDRLDPLVTPGQAPSPHLHQILGGNSFNVTMDPEKDMPGESTCTSCQFSEDFSNYWTAVLYFKARNGTYKRVPQIPNSGFNGVNGGMTQTSKVQAFQPGFRMFIGDVNARTKEEAERFRQLTFTCLNDINTRDPQTLDFPTQPCKTGIMTAVRFPTCWDGVNLDSPDHMAHMSYPEFGSFESGGPCPASHPVRMGQLFYEVIWDTSKFNNKADWPEDGSQPFVWSFGDGTGYANHGDYLFGWQGDALQRALDSPCYQNCPTLKTQNAAAMNKCTVPRVVREDIDGWVSELPGGHQAQYVKKRWAE</sequence>
<feature type="chain" id="PRO_5046303683" description="DUF1996 domain-containing protein" evidence="1">
    <location>
        <begin position="18"/>
        <end position="332"/>
    </location>
</feature>
<dbReference type="InterPro" id="IPR018535">
    <property type="entry name" value="DUF1996"/>
</dbReference>
<protein>
    <recommendedName>
        <fullName evidence="2">DUF1996 domain-containing protein</fullName>
    </recommendedName>
</protein>
<dbReference type="GeneID" id="96086064"/>
<comment type="caution">
    <text evidence="3">The sequence shown here is derived from an EMBL/GenBank/DDBJ whole genome shotgun (WGS) entry which is preliminary data.</text>
</comment>
<name>A0ABR3UG99_9PLEO</name>
<gene>
    <name evidence="3" type="ORF">ACET3X_005742</name>
</gene>
<dbReference type="RefSeq" id="XP_069306102.1">
    <property type="nucleotide sequence ID" value="XM_069451878.1"/>
</dbReference>
<feature type="signal peptide" evidence="1">
    <location>
        <begin position="1"/>
        <end position="17"/>
    </location>
</feature>
<evidence type="ECO:0000256" key="1">
    <source>
        <dbReference type="SAM" id="SignalP"/>
    </source>
</evidence>
<organism evidence="3 4">
    <name type="scientific">Alternaria dauci</name>
    <dbReference type="NCBI Taxonomy" id="48095"/>
    <lineage>
        <taxon>Eukaryota</taxon>
        <taxon>Fungi</taxon>
        <taxon>Dikarya</taxon>
        <taxon>Ascomycota</taxon>
        <taxon>Pezizomycotina</taxon>
        <taxon>Dothideomycetes</taxon>
        <taxon>Pleosporomycetidae</taxon>
        <taxon>Pleosporales</taxon>
        <taxon>Pleosporineae</taxon>
        <taxon>Pleosporaceae</taxon>
        <taxon>Alternaria</taxon>
        <taxon>Alternaria sect. Porri</taxon>
    </lineage>
</organism>
<accession>A0ABR3UG99</accession>